<name>A0ABX4HH79_9GAMM</name>
<reference evidence="1 2" key="1">
    <citation type="submission" date="2017-08" db="EMBL/GenBank/DDBJ databases">
        <title>Halomonas binhaiensis sp. nov., isolated from saline alkaline soil.</title>
        <authorList>
            <person name="Wang D."/>
            <person name="Zhang G."/>
        </authorList>
    </citation>
    <scope>NUCLEOTIDE SEQUENCE [LARGE SCALE GENOMIC DNA]</scope>
    <source>
        <strain evidence="1 2">WN018</strain>
    </source>
</reference>
<dbReference type="Proteomes" id="UP000218675">
    <property type="component" value="Unassembled WGS sequence"/>
</dbReference>
<accession>A0ABX4HH79</accession>
<evidence type="ECO:0000313" key="1">
    <source>
        <dbReference type="EMBL" id="PAU71361.1"/>
    </source>
</evidence>
<dbReference type="Pfam" id="PF06042">
    <property type="entry name" value="NTP_transf_6"/>
    <property type="match status" value="1"/>
</dbReference>
<sequence>MSYWVEVETEVGVALNNSGDVILMSPFGFDSLFNYTVTMNSKRPKPQDFNERLTTKRWLEIWPRLVVNA</sequence>
<comment type="caution">
    <text evidence="1">The sequence shown here is derived from an EMBL/GenBank/DDBJ whole genome shotgun (WGS) entry which is preliminary data.</text>
</comment>
<dbReference type="RefSeq" id="WP_095603863.1">
    <property type="nucleotide sequence ID" value="NZ_NSKA01000004.1"/>
</dbReference>
<dbReference type="InterPro" id="IPR009267">
    <property type="entry name" value="NTP_transf_6"/>
</dbReference>
<evidence type="ECO:0000313" key="2">
    <source>
        <dbReference type="Proteomes" id="UP000218675"/>
    </source>
</evidence>
<organism evidence="1 2">
    <name type="scientific">Vreelandella alkaliphila</name>
    <dbReference type="NCBI Taxonomy" id="272774"/>
    <lineage>
        <taxon>Bacteria</taxon>
        <taxon>Pseudomonadati</taxon>
        <taxon>Pseudomonadota</taxon>
        <taxon>Gammaproteobacteria</taxon>
        <taxon>Oceanospirillales</taxon>
        <taxon>Halomonadaceae</taxon>
        <taxon>Vreelandella</taxon>
    </lineage>
</organism>
<protein>
    <submittedName>
        <fullName evidence="1">Uncharacterized protein</fullName>
    </submittedName>
</protein>
<dbReference type="EMBL" id="NSKA01000004">
    <property type="protein sequence ID" value="PAU71361.1"/>
    <property type="molecule type" value="Genomic_DNA"/>
</dbReference>
<dbReference type="PANTHER" id="PTHR39166">
    <property type="entry name" value="BLL1166 PROTEIN"/>
    <property type="match status" value="1"/>
</dbReference>
<gene>
    <name evidence="1" type="ORF">CK497_11725</name>
</gene>
<proteinExistence type="predicted"/>
<keyword evidence="2" id="KW-1185">Reference proteome</keyword>
<dbReference type="PANTHER" id="PTHR39166:SF1">
    <property type="entry name" value="BLL1166 PROTEIN"/>
    <property type="match status" value="1"/>
</dbReference>